<dbReference type="InterPro" id="IPR004107">
    <property type="entry name" value="Integrase_SAM-like_N"/>
</dbReference>
<evidence type="ECO:0000256" key="5">
    <source>
        <dbReference type="PROSITE-ProRule" id="PRU01248"/>
    </source>
</evidence>
<sequence length="367" mass="40600">MAGTRTKRGFGRLRELPSGRWQAAYLGPDSILYKAPATFAAKVDAEGWLSAERRKIDLETWRPPTAEAARGVTVKTYSEQWLAQRDIKPRTRSLYKDLLRLHINPGLGDAELAKVTPSQVRAWHAGLETGATRKTHAYQLLHAIFRTAVTDEVIDANPCRLEGAMHTKRKREPVVLDAKELTALADAMGPRWGMSALLMGWCGLRRGELFELRRGDVNLKSGTVSVTRAVTYRDGKFRVDTPKTSAGTRTVVVPPHIVPDLKRFMREHVGKGSDALLFATDAATHVGEWDYRKIFNPARDKIGKADLRVHDLRHAGAVLAAQSGATVAELMHRIGHTTPTMALHYQHVAAGRDAEIARRMSKLAAGS</sequence>
<dbReference type="PROSITE" id="PS51898">
    <property type="entry name" value="TYR_RECOMBINASE"/>
    <property type="match status" value="1"/>
</dbReference>
<dbReference type="InterPro" id="IPR058717">
    <property type="entry name" value="Phage_L5_Integrase_N"/>
</dbReference>
<evidence type="ECO:0000313" key="8">
    <source>
        <dbReference type="EMBL" id="GAC50219.1"/>
    </source>
</evidence>
<dbReference type="OrthoDB" id="1822491at2"/>
<protein>
    <submittedName>
        <fullName evidence="8">Putative recombinase</fullName>
    </submittedName>
</protein>
<dbReference type="Gene3D" id="1.10.443.10">
    <property type="entry name" value="Intergrase catalytic core"/>
    <property type="match status" value="1"/>
</dbReference>
<dbReference type="InterPro" id="IPR013762">
    <property type="entry name" value="Integrase-like_cat_sf"/>
</dbReference>
<dbReference type="InterPro" id="IPR011010">
    <property type="entry name" value="DNA_brk_join_enz"/>
</dbReference>
<dbReference type="Gene3D" id="1.10.150.130">
    <property type="match status" value="1"/>
</dbReference>
<dbReference type="Proteomes" id="UP000010988">
    <property type="component" value="Unassembled WGS sequence"/>
</dbReference>
<organism evidence="8 9">
    <name type="scientific">Gordonia aichiensis NBRC 108223</name>
    <dbReference type="NCBI Taxonomy" id="1220583"/>
    <lineage>
        <taxon>Bacteria</taxon>
        <taxon>Bacillati</taxon>
        <taxon>Actinomycetota</taxon>
        <taxon>Actinomycetes</taxon>
        <taxon>Mycobacteriales</taxon>
        <taxon>Gordoniaceae</taxon>
        <taxon>Gordonia</taxon>
    </lineage>
</organism>
<evidence type="ECO:0000256" key="3">
    <source>
        <dbReference type="ARBA" id="ARBA00023125"/>
    </source>
</evidence>
<evidence type="ECO:0000259" key="6">
    <source>
        <dbReference type="PROSITE" id="PS51898"/>
    </source>
</evidence>
<dbReference type="AlphaFoldDB" id="L7KNL3"/>
<dbReference type="EMBL" id="BANR01000022">
    <property type="protein sequence ID" value="GAC50219.1"/>
    <property type="molecule type" value="Genomic_DNA"/>
</dbReference>
<proteinExistence type="inferred from homology"/>
<dbReference type="Pfam" id="PF00589">
    <property type="entry name" value="Phage_integrase"/>
    <property type="match status" value="1"/>
</dbReference>
<evidence type="ECO:0000256" key="4">
    <source>
        <dbReference type="ARBA" id="ARBA00023172"/>
    </source>
</evidence>
<dbReference type="PANTHER" id="PTHR30349">
    <property type="entry name" value="PHAGE INTEGRASE-RELATED"/>
    <property type="match status" value="1"/>
</dbReference>
<dbReference type="PROSITE" id="PS51900">
    <property type="entry name" value="CB"/>
    <property type="match status" value="1"/>
</dbReference>
<evidence type="ECO:0000256" key="1">
    <source>
        <dbReference type="ARBA" id="ARBA00008857"/>
    </source>
</evidence>
<dbReference type="InterPro" id="IPR050090">
    <property type="entry name" value="Tyrosine_recombinase_XerCD"/>
</dbReference>
<dbReference type="GO" id="GO:0003677">
    <property type="term" value="F:DNA binding"/>
    <property type="evidence" value="ECO:0007669"/>
    <property type="project" value="UniProtKB-UniRule"/>
</dbReference>
<dbReference type="GO" id="GO:0006310">
    <property type="term" value="P:DNA recombination"/>
    <property type="evidence" value="ECO:0007669"/>
    <property type="project" value="UniProtKB-KW"/>
</dbReference>
<dbReference type="Pfam" id="PF26003">
    <property type="entry name" value="Integrase_N_phage"/>
    <property type="match status" value="1"/>
</dbReference>
<name>L7KNL3_9ACTN</name>
<feature type="domain" description="Core-binding (CB)" evidence="7">
    <location>
        <begin position="72"/>
        <end position="149"/>
    </location>
</feature>
<dbReference type="InterPro" id="IPR044068">
    <property type="entry name" value="CB"/>
</dbReference>
<dbReference type="eggNOG" id="COG0582">
    <property type="taxonomic scope" value="Bacteria"/>
</dbReference>
<comment type="caution">
    <text evidence="8">The sequence shown here is derived from an EMBL/GenBank/DDBJ whole genome shotgun (WGS) entry which is preliminary data.</text>
</comment>
<keyword evidence="4" id="KW-0233">DNA recombination</keyword>
<dbReference type="SUPFAM" id="SSF56349">
    <property type="entry name" value="DNA breaking-rejoining enzymes"/>
    <property type="match status" value="1"/>
</dbReference>
<comment type="similarity">
    <text evidence="1">Belongs to the 'phage' integrase family.</text>
</comment>
<dbReference type="GO" id="GO:0015074">
    <property type="term" value="P:DNA integration"/>
    <property type="evidence" value="ECO:0007669"/>
    <property type="project" value="UniProtKB-KW"/>
</dbReference>
<dbReference type="CDD" id="cd01189">
    <property type="entry name" value="INT_ICEBs1_C_like"/>
    <property type="match status" value="1"/>
</dbReference>
<keyword evidence="2" id="KW-0229">DNA integration</keyword>
<accession>L7KNL3</accession>
<evidence type="ECO:0000313" key="9">
    <source>
        <dbReference type="Proteomes" id="UP000010988"/>
    </source>
</evidence>
<feature type="domain" description="Tyr recombinase" evidence="6">
    <location>
        <begin position="171"/>
        <end position="358"/>
    </location>
</feature>
<evidence type="ECO:0000259" key="7">
    <source>
        <dbReference type="PROSITE" id="PS51900"/>
    </source>
</evidence>
<dbReference type="InterPro" id="IPR002104">
    <property type="entry name" value="Integrase_catalytic"/>
</dbReference>
<dbReference type="STRING" id="1220583.GOACH_22_00160"/>
<dbReference type="RefSeq" id="WP_005177678.1">
    <property type="nucleotide sequence ID" value="NZ_BANR01000022.1"/>
</dbReference>
<reference evidence="8 9" key="1">
    <citation type="submission" date="2012-12" db="EMBL/GenBank/DDBJ databases">
        <title>Whole genome shotgun sequence of Gordonia aichiensis NBRC 108223.</title>
        <authorList>
            <person name="Isaki-Nakamura S."/>
            <person name="Hosoyama A."/>
            <person name="Tsuchikane K."/>
            <person name="Ando Y."/>
            <person name="Baba S."/>
            <person name="Ohji S."/>
            <person name="Hamada M."/>
            <person name="Tamura T."/>
            <person name="Yamazoe A."/>
            <person name="Yamazaki S."/>
            <person name="Fujita N."/>
        </authorList>
    </citation>
    <scope>NUCLEOTIDE SEQUENCE [LARGE SCALE GENOMIC DNA]</scope>
    <source>
        <strain evidence="8 9">NBRC 108223</strain>
    </source>
</reference>
<evidence type="ECO:0000256" key="2">
    <source>
        <dbReference type="ARBA" id="ARBA00022908"/>
    </source>
</evidence>
<dbReference type="InterPro" id="IPR010998">
    <property type="entry name" value="Integrase_recombinase_N"/>
</dbReference>
<gene>
    <name evidence="8" type="ORF">GOACH_22_00160</name>
</gene>
<dbReference type="PANTHER" id="PTHR30349:SF64">
    <property type="entry name" value="PROPHAGE INTEGRASE INTD-RELATED"/>
    <property type="match status" value="1"/>
</dbReference>
<keyword evidence="9" id="KW-1185">Reference proteome</keyword>
<keyword evidence="3 5" id="KW-0238">DNA-binding</keyword>
<dbReference type="Pfam" id="PF14659">
    <property type="entry name" value="Phage_int_SAM_3"/>
    <property type="match status" value="1"/>
</dbReference>